<accession>A0ACB8CXX2</accession>
<keyword evidence="2" id="KW-1185">Reference proteome</keyword>
<comment type="caution">
    <text evidence="1">The sequence shown here is derived from an EMBL/GenBank/DDBJ whole genome shotgun (WGS) entry which is preliminary data.</text>
</comment>
<protein>
    <submittedName>
        <fullName evidence="1">Uncharacterized protein</fullName>
    </submittedName>
</protein>
<sequence>MYWRPLKWIFADQVERTRSAAHSSAGTRCLSPPRQSQSHQPFVSDLSSALNPSAPGWGHVCPTLLPVYVKKLVYVALSRCTHLGGLYLTNALGDHSFYHREDNPDRAMTDEFRRLENHRLQTVTGRYLDALRREEQRERRRLAFTLALLNVRSLRAHALDVARDPVLQEVDVLCLKKTWNNNKQEGGQEARGEGRGRRTRIRAGGSRARRGRA</sequence>
<reference evidence="1" key="1">
    <citation type="submission" date="2020-05" db="EMBL/GenBank/DDBJ databases">
        <title>Large-scale comparative analyses of tick genomes elucidate their genetic diversity and vector capacities.</title>
        <authorList>
            <person name="Jia N."/>
            <person name="Wang J."/>
            <person name="Shi W."/>
            <person name="Du L."/>
            <person name="Sun Y."/>
            <person name="Zhan W."/>
            <person name="Jiang J."/>
            <person name="Wang Q."/>
            <person name="Zhang B."/>
            <person name="Ji P."/>
            <person name="Sakyi L.B."/>
            <person name="Cui X."/>
            <person name="Yuan T."/>
            <person name="Jiang B."/>
            <person name="Yang W."/>
            <person name="Lam T.T.-Y."/>
            <person name="Chang Q."/>
            <person name="Ding S."/>
            <person name="Wang X."/>
            <person name="Zhu J."/>
            <person name="Ruan X."/>
            <person name="Zhao L."/>
            <person name="Wei J."/>
            <person name="Que T."/>
            <person name="Du C."/>
            <person name="Cheng J."/>
            <person name="Dai P."/>
            <person name="Han X."/>
            <person name="Huang E."/>
            <person name="Gao Y."/>
            <person name="Liu J."/>
            <person name="Shao H."/>
            <person name="Ye R."/>
            <person name="Li L."/>
            <person name="Wei W."/>
            <person name="Wang X."/>
            <person name="Wang C."/>
            <person name="Yang T."/>
            <person name="Huo Q."/>
            <person name="Li W."/>
            <person name="Guo W."/>
            <person name="Chen H."/>
            <person name="Zhou L."/>
            <person name="Ni X."/>
            <person name="Tian J."/>
            <person name="Zhou Y."/>
            <person name="Sheng Y."/>
            <person name="Liu T."/>
            <person name="Pan Y."/>
            <person name="Xia L."/>
            <person name="Li J."/>
            <person name="Zhao F."/>
            <person name="Cao W."/>
        </authorList>
    </citation>
    <scope>NUCLEOTIDE SEQUENCE</scope>
    <source>
        <strain evidence="1">Dsil-2018</strain>
    </source>
</reference>
<dbReference type="EMBL" id="CM023473">
    <property type="protein sequence ID" value="KAH7953983.1"/>
    <property type="molecule type" value="Genomic_DNA"/>
</dbReference>
<proteinExistence type="predicted"/>
<evidence type="ECO:0000313" key="2">
    <source>
        <dbReference type="Proteomes" id="UP000821865"/>
    </source>
</evidence>
<dbReference type="Proteomes" id="UP000821865">
    <property type="component" value="Chromosome 4"/>
</dbReference>
<organism evidence="1 2">
    <name type="scientific">Dermacentor silvarum</name>
    <name type="common">Tick</name>
    <dbReference type="NCBI Taxonomy" id="543639"/>
    <lineage>
        <taxon>Eukaryota</taxon>
        <taxon>Metazoa</taxon>
        <taxon>Ecdysozoa</taxon>
        <taxon>Arthropoda</taxon>
        <taxon>Chelicerata</taxon>
        <taxon>Arachnida</taxon>
        <taxon>Acari</taxon>
        <taxon>Parasitiformes</taxon>
        <taxon>Ixodida</taxon>
        <taxon>Ixodoidea</taxon>
        <taxon>Ixodidae</taxon>
        <taxon>Rhipicephalinae</taxon>
        <taxon>Dermacentor</taxon>
    </lineage>
</organism>
<name>A0ACB8CXX2_DERSI</name>
<gene>
    <name evidence="1" type="ORF">HPB49_014730</name>
</gene>
<evidence type="ECO:0000313" key="1">
    <source>
        <dbReference type="EMBL" id="KAH7953983.1"/>
    </source>
</evidence>